<dbReference type="CDD" id="cd04685">
    <property type="entry name" value="NUDIX_Hydrolase"/>
    <property type="match status" value="1"/>
</dbReference>
<keyword evidence="2" id="KW-0378">Hydrolase</keyword>
<dbReference type="EMBL" id="CAFBNO010000038">
    <property type="protein sequence ID" value="CAB4957427.1"/>
    <property type="molecule type" value="Genomic_DNA"/>
</dbReference>
<dbReference type="InterPro" id="IPR020084">
    <property type="entry name" value="NUDIX_hydrolase_CS"/>
</dbReference>
<dbReference type="PANTHER" id="PTHR43046">
    <property type="entry name" value="GDP-MANNOSE MANNOSYL HYDROLASE"/>
    <property type="match status" value="1"/>
</dbReference>
<proteinExistence type="predicted"/>
<dbReference type="InterPro" id="IPR020476">
    <property type="entry name" value="Nudix_hydrolase"/>
</dbReference>
<reference evidence="5" key="1">
    <citation type="submission" date="2020-05" db="EMBL/GenBank/DDBJ databases">
        <authorList>
            <person name="Chiriac C."/>
            <person name="Salcher M."/>
            <person name="Ghai R."/>
            <person name="Kavagutti S V."/>
        </authorList>
    </citation>
    <scope>NUCLEOTIDE SEQUENCE</scope>
</reference>
<dbReference type="InterPro" id="IPR015797">
    <property type="entry name" value="NUDIX_hydrolase-like_dom_sf"/>
</dbReference>
<dbReference type="Gene3D" id="3.90.79.10">
    <property type="entry name" value="Nucleoside Triphosphate Pyrophosphohydrolase"/>
    <property type="match status" value="1"/>
</dbReference>
<evidence type="ECO:0000256" key="2">
    <source>
        <dbReference type="ARBA" id="ARBA00022801"/>
    </source>
</evidence>
<comment type="cofactor">
    <cofactor evidence="1">
        <name>Mg(2+)</name>
        <dbReference type="ChEBI" id="CHEBI:18420"/>
    </cofactor>
</comment>
<protein>
    <submittedName>
        <fullName evidence="5">Unannotated protein</fullName>
    </submittedName>
</protein>
<sequence>MTEKILVRDRPTARVLLINKLDQVFLILTHFDPELGLPPRWLTPGGGIDAGETIPGAALRELFEETGLRLTESDLGEIWWQTTGRWDWADEIHYQTYTDSFYLVRIEDFILDDSGWTTDEHRDVLEWQWWSVSELIASGESVGPHGLADHLGLHFSS</sequence>
<dbReference type="InterPro" id="IPR000086">
    <property type="entry name" value="NUDIX_hydrolase_dom"/>
</dbReference>
<keyword evidence="3" id="KW-0460">Magnesium</keyword>
<dbReference type="PROSITE" id="PS51462">
    <property type="entry name" value="NUDIX"/>
    <property type="match status" value="1"/>
</dbReference>
<dbReference type="Pfam" id="PF00293">
    <property type="entry name" value="NUDIX"/>
    <property type="match status" value="1"/>
</dbReference>
<name>A0A6J7KP37_9ZZZZ</name>
<gene>
    <name evidence="5" type="ORF">UFOPK3837_00842</name>
</gene>
<dbReference type="AlphaFoldDB" id="A0A6J7KP37"/>
<dbReference type="PANTHER" id="PTHR43046:SF12">
    <property type="entry name" value="GDP-MANNOSE MANNOSYL HYDROLASE"/>
    <property type="match status" value="1"/>
</dbReference>
<evidence type="ECO:0000256" key="1">
    <source>
        <dbReference type="ARBA" id="ARBA00001946"/>
    </source>
</evidence>
<dbReference type="GO" id="GO:0016787">
    <property type="term" value="F:hydrolase activity"/>
    <property type="evidence" value="ECO:0007669"/>
    <property type="project" value="UniProtKB-KW"/>
</dbReference>
<dbReference type="PROSITE" id="PS00893">
    <property type="entry name" value="NUDIX_BOX"/>
    <property type="match status" value="1"/>
</dbReference>
<feature type="domain" description="Nudix hydrolase" evidence="4">
    <location>
        <begin position="8"/>
        <end position="155"/>
    </location>
</feature>
<evidence type="ECO:0000313" key="5">
    <source>
        <dbReference type="EMBL" id="CAB4957427.1"/>
    </source>
</evidence>
<dbReference type="PRINTS" id="PR00502">
    <property type="entry name" value="NUDIXFAMILY"/>
</dbReference>
<evidence type="ECO:0000256" key="3">
    <source>
        <dbReference type="ARBA" id="ARBA00022842"/>
    </source>
</evidence>
<evidence type="ECO:0000259" key="4">
    <source>
        <dbReference type="PROSITE" id="PS51462"/>
    </source>
</evidence>
<dbReference type="SUPFAM" id="SSF55811">
    <property type="entry name" value="Nudix"/>
    <property type="match status" value="1"/>
</dbReference>
<organism evidence="5">
    <name type="scientific">freshwater metagenome</name>
    <dbReference type="NCBI Taxonomy" id="449393"/>
    <lineage>
        <taxon>unclassified sequences</taxon>
        <taxon>metagenomes</taxon>
        <taxon>ecological metagenomes</taxon>
    </lineage>
</organism>
<accession>A0A6J7KP37</accession>